<protein>
    <submittedName>
        <fullName evidence="10">Alkaline ceramidase family protein</fullName>
    </submittedName>
</protein>
<gene>
    <name evidence="10" type="ORF">BO99DRAFT_322521</name>
</gene>
<proteinExistence type="inferred from homology"/>
<dbReference type="Pfam" id="PF05875">
    <property type="entry name" value="Ceramidase"/>
    <property type="match status" value="1"/>
</dbReference>
<keyword evidence="4" id="KW-0378">Hydrolase</keyword>
<feature type="transmembrane region" description="Helical" evidence="9">
    <location>
        <begin position="239"/>
        <end position="259"/>
    </location>
</feature>
<evidence type="ECO:0000256" key="1">
    <source>
        <dbReference type="ARBA" id="ARBA00004141"/>
    </source>
</evidence>
<evidence type="ECO:0000256" key="5">
    <source>
        <dbReference type="ARBA" id="ARBA00022989"/>
    </source>
</evidence>
<evidence type="ECO:0000256" key="2">
    <source>
        <dbReference type="ARBA" id="ARBA00009780"/>
    </source>
</evidence>
<organism evidence="10 11">
    <name type="scientific">Aspergillus violaceofuscus (strain CBS 115571)</name>
    <dbReference type="NCBI Taxonomy" id="1450538"/>
    <lineage>
        <taxon>Eukaryota</taxon>
        <taxon>Fungi</taxon>
        <taxon>Dikarya</taxon>
        <taxon>Ascomycota</taxon>
        <taxon>Pezizomycotina</taxon>
        <taxon>Eurotiomycetes</taxon>
        <taxon>Eurotiomycetidae</taxon>
        <taxon>Eurotiales</taxon>
        <taxon>Aspergillaceae</taxon>
        <taxon>Aspergillus</taxon>
    </lineage>
</organism>
<dbReference type="GO" id="GO:0046513">
    <property type="term" value="P:ceramide biosynthetic process"/>
    <property type="evidence" value="ECO:0007669"/>
    <property type="project" value="TreeGrafter"/>
</dbReference>
<feature type="transmembrane region" description="Helical" evidence="9">
    <location>
        <begin position="185"/>
        <end position="209"/>
    </location>
</feature>
<feature type="binding site" evidence="8">
    <location>
        <position position="237"/>
    </location>
    <ligand>
        <name>Zn(2+)</name>
        <dbReference type="ChEBI" id="CHEBI:29105"/>
        <note>catalytic</note>
    </ligand>
</feature>
<evidence type="ECO:0000256" key="8">
    <source>
        <dbReference type="PIRSR" id="PIRSR608901-2"/>
    </source>
</evidence>
<feature type="binding site" evidence="7">
    <location>
        <position position="22"/>
    </location>
    <ligand>
        <name>Ca(2+)</name>
        <dbReference type="ChEBI" id="CHEBI:29108"/>
    </ligand>
</feature>
<dbReference type="OMA" id="SMHFATT"/>
<sequence length="290" mass="31763">MNSPTSINPFWGPPTSHANFCEEDYTITRYIAELINTLTNVTYILYALHGLRHLPHHPTPSFSRRIPYYGLIGVGLCSAGFHMSLKYHTQMEAAPLDDLSMLLTTTPLLHRVLTVNTSAQTASRVALALGAALLGLAAVHVATNELVLHSVSFVGSVTVIGVRTMQLIQQRTVRGSVARTELWRLVRFGAADMLMAAGVVIFNVGYAVWLVDGWACQVLRRWRAAVGVPWAFGLELHGWWHIFTGVGAYTLIAVIDHLVSGAEHGDLQRSVAWPLSSMVASKTPEAKAKE</sequence>
<comment type="subcellular location">
    <subcellularLocation>
        <location evidence="1">Membrane</location>
        <topology evidence="1">Multi-pass membrane protein</topology>
    </subcellularLocation>
</comment>
<dbReference type="GO" id="GO:0046514">
    <property type="term" value="P:ceramide catabolic process"/>
    <property type="evidence" value="ECO:0007669"/>
    <property type="project" value="TreeGrafter"/>
</dbReference>
<keyword evidence="8" id="KW-0862">Zinc</keyword>
<feature type="transmembrane region" description="Helical" evidence="9">
    <location>
        <begin position="121"/>
        <end position="140"/>
    </location>
</feature>
<dbReference type="PANTHER" id="PTHR46187">
    <property type="entry name" value="ALKALINE CERAMIDASE 3"/>
    <property type="match status" value="1"/>
</dbReference>
<evidence type="ECO:0000313" key="10">
    <source>
        <dbReference type="EMBL" id="PYI23931.1"/>
    </source>
</evidence>
<evidence type="ECO:0000313" key="11">
    <source>
        <dbReference type="Proteomes" id="UP000249829"/>
    </source>
</evidence>
<keyword evidence="3 9" id="KW-0812">Transmembrane</keyword>
<evidence type="ECO:0000256" key="4">
    <source>
        <dbReference type="ARBA" id="ARBA00022801"/>
    </source>
</evidence>
<keyword evidence="7" id="KW-0479">Metal-binding</keyword>
<feature type="transmembrane region" description="Helical" evidence="9">
    <location>
        <begin position="66"/>
        <end position="85"/>
    </location>
</feature>
<dbReference type="Proteomes" id="UP000249829">
    <property type="component" value="Unassembled WGS sequence"/>
</dbReference>
<feature type="binding site" evidence="8">
    <location>
        <position position="241"/>
    </location>
    <ligand>
        <name>Zn(2+)</name>
        <dbReference type="ChEBI" id="CHEBI:29105"/>
        <note>catalytic</note>
    </ligand>
</feature>
<keyword evidence="6 9" id="KW-0472">Membrane</keyword>
<dbReference type="GO" id="GO:0046872">
    <property type="term" value="F:metal ion binding"/>
    <property type="evidence" value="ECO:0007669"/>
    <property type="project" value="UniProtKB-KW"/>
</dbReference>
<keyword evidence="11" id="KW-1185">Reference proteome</keyword>
<dbReference type="GO" id="GO:0016811">
    <property type="term" value="F:hydrolase activity, acting on carbon-nitrogen (but not peptide) bonds, in linear amides"/>
    <property type="evidence" value="ECO:0007669"/>
    <property type="project" value="InterPro"/>
</dbReference>
<keyword evidence="7" id="KW-0106">Calcium</keyword>
<dbReference type="PANTHER" id="PTHR46187:SF1">
    <property type="entry name" value="ALKALINE PHYTOCERAMIDASE"/>
    <property type="match status" value="1"/>
</dbReference>
<evidence type="ECO:0000256" key="6">
    <source>
        <dbReference type="ARBA" id="ARBA00023136"/>
    </source>
</evidence>
<comment type="similarity">
    <text evidence="2">Belongs to the alkaline ceramidase family.</text>
</comment>
<dbReference type="EMBL" id="KZ825103">
    <property type="protein sequence ID" value="PYI23931.1"/>
    <property type="molecule type" value="Genomic_DNA"/>
</dbReference>
<dbReference type="InterPro" id="IPR008901">
    <property type="entry name" value="ACER"/>
</dbReference>
<dbReference type="AlphaFoldDB" id="A0A2V5HJN9"/>
<accession>A0A2V5HJN9</accession>
<feature type="binding site" evidence="7">
    <location>
        <position position="33"/>
    </location>
    <ligand>
        <name>Ca(2+)</name>
        <dbReference type="ChEBI" id="CHEBI:29108"/>
    </ligand>
</feature>
<name>A0A2V5HJN9_ASPV1</name>
<keyword evidence="5 9" id="KW-1133">Transmembrane helix</keyword>
<feature type="binding site" evidence="8">
    <location>
        <position position="82"/>
    </location>
    <ligand>
        <name>Zn(2+)</name>
        <dbReference type="ChEBI" id="CHEBI:29105"/>
        <note>catalytic</note>
    </ligand>
</feature>
<evidence type="ECO:0000256" key="7">
    <source>
        <dbReference type="PIRSR" id="PIRSR608901-1"/>
    </source>
</evidence>
<evidence type="ECO:0000256" key="3">
    <source>
        <dbReference type="ARBA" id="ARBA00022692"/>
    </source>
</evidence>
<evidence type="ECO:0000256" key="9">
    <source>
        <dbReference type="SAM" id="Phobius"/>
    </source>
</evidence>
<dbReference type="GO" id="GO:0005789">
    <property type="term" value="C:endoplasmic reticulum membrane"/>
    <property type="evidence" value="ECO:0007669"/>
    <property type="project" value="TreeGrafter"/>
</dbReference>
<comment type="cofactor">
    <cofactor evidence="8">
        <name>Zn(2+)</name>
        <dbReference type="ChEBI" id="CHEBI:29105"/>
    </cofactor>
</comment>
<reference evidence="10 11" key="1">
    <citation type="submission" date="2018-02" db="EMBL/GenBank/DDBJ databases">
        <title>The genomes of Aspergillus section Nigri reveals drivers in fungal speciation.</title>
        <authorList>
            <consortium name="DOE Joint Genome Institute"/>
            <person name="Vesth T.C."/>
            <person name="Nybo J."/>
            <person name="Theobald S."/>
            <person name="Brandl J."/>
            <person name="Frisvad J.C."/>
            <person name="Nielsen K.F."/>
            <person name="Lyhne E.K."/>
            <person name="Kogle M.E."/>
            <person name="Kuo A."/>
            <person name="Riley R."/>
            <person name="Clum A."/>
            <person name="Nolan M."/>
            <person name="Lipzen A."/>
            <person name="Salamov A."/>
            <person name="Henrissat B."/>
            <person name="Wiebenga A."/>
            <person name="De vries R.P."/>
            <person name="Grigoriev I.V."/>
            <person name="Mortensen U.H."/>
            <person name="Andersen M.R."/>
            <person name="Baker S.E."/>
        </authorList>
    </citation>
    <scope>NUCLEOTIDE SEQUENCE [LARGE SCALE GENOMIC DNA]</scope>
    <source>
        <strain evidence="10 11">CBS 115571</strain>
    </source>
</reference>
<dbReference type="STRING" id="1450538.A0A2V5HJN9"/>
<feature type="transmembrane region" description="Helical" evidence="9">
    <location>
        <begin position="146"/>
        <end position="165"/>
    </location>
</feature>